<dbReference type="Proteomes" id="UP001244341">
    <property type="component" value="Chromosome 17b"/>
</dbReference>
<evidence type="ECO:0000313" key="1">
    <source>
        <dbReference type="EMBL" id="WIA23861.1"/>
    </source>
</evidence>
<accession>A0ABY8UQZ7</accession>
<protein>
    <submittedName>
        <fullName evidence="1">Uncharacterized protein</fullName>
    </submittedName>
</protein>
<sequence length="276" mass="30183">MVAAAIAWFKLEQKPVNKADIKTLFDAYMSKIVTPSRPFYFHTDDARLRRMFVRLAADGITPTPSKLPDVGPSDPAIAGKWLAQLVNFESQGCGHIRLQLNPEFTKFYSVKLSGPNVTNCDGVAAADCISAGEVAAEVISLFYNYYWFTKLGSVERQKTRLVVDVGPLVGKAVTIVTLTETTGSCQFRHPLVYPNQGGSTLFVYHANAVAELREFAVRRGELTTVGKRARLIKLWNEVAGMQLGSTLTYLNPANAIGIFTVTVNTTAAVAGRKMAM</sequence>
<organism evidence="1 2">
    <name type="scientific">Tetradesmus obliquus</name>
    <name type="common">Green alga</name>
    <name type="synonym">Acutodesmus obliquus</name>
    <dbReference type="NCBI Taxonomy" id="3088"/>
    <lineage>
        <taxon>Eukaryota</taxon>
        <taxon>Viridiplantae</taxon>
        <taxon>Chlorophyta</taxon>
        <taxon>core chlorophytes</taxon>
        <taxon>Chlorophyceae</taxon>
        <taxon>CS clade</taxon>
        <taxon>Sphaeropleales</taxon>
        <taxon>Scenedesmaceae</taxon>
        <taxon>Tetradesmus</taxon>
    </lineage>
</organism>
<gene>
    <name evidence="1" type="ORF">OEZ85_013515</name>
</gene>
<reference evidence="1 2" key="1">
    <citation type="submission" date="2023-05" db="EMBL/GenBank/DDBJ databases">
        <title>A 100% complete, gapless, phased diploid assembly of the Scenedesmus obliquus UTEX 3031 genome.</title>
        <authorList>
            <person name="Biondi T.C."/>
            <person name="Hanschen E.R."/>
            <person name="Kwon T."/>
            <person name="Eng W."/>
            <person name="Kruse C.P.S."/>
            <person name="Koehler S.I."/>
            <person name="Kunde Y."/>
            <person name="Gleasner C.D."/>
            <person name="You Mak K.T."/>
            <person name="Polle J."/>
            <person name="Hovde B.T."/>
            <person name="Starkenburg S.R."/>
        </authorList>
    </citation>
    <scope>NUCLEOTIDE SEQUENCE [LARGE SCALE GENOMIC DNA]</scope>
    <source>
        <strain evidence="1 2">DOE0152z</strain>
    </source>
</reference>
<proteinExistence type="predicted"/>
<keyword evidence="2" id="KW-1185">Reference proteome</keyword>
<dbReference type="EMBL" id="CP126224">
    <property type="protein sequence ID" value="WIA23861.1"/>
    <property type="molecule type" value="Genomic_DNA"/>
</dbReference>
<name>A0ABY8UQZ7_TETOB</name>
<evidence type="ECO:0000313" key="2">
    <source>
        <dbReference type="Proteomes" id="UP001244341"/>
    </source>
</evidence>